<reference evidence="2" key="1">
    <citation type="submission" date="2023-04" db="EMBL/GenBank/DDBJ databases">
        <authorList>
            <consortium name="ELIXIR-Norway"/>
        </authorList>
    </citation>
    <scope>NUCLEOTIDE SEQUENCE [LARGE SCALE GENOMIC DNA]</scope>
</reference>
<feature type="region of interest" description="Disordered" evidence="1">
    <location>
        <begin position="242"/>
        <end position="262"/>
    </location>
</feature>
<keyword evidence="3" id="KW-1185">Reference proteome</keyword>
<dbReference type="EMBL" id="OX459955">
    <property type="protein sequence ID" value="CAI9159925.1"/>
    <property type="molecule type" value="Genomic_DNA"/>
</dbReference>
<feature type="region of interest" description="Disordered" evidence="1">
    <location>
        <begin position="141"/>
        <end position="188"/>
    </location>
</feature>
<feature type="region of interest" description="Disordered" evidence="1">
    <location>
        <begin position="35"/>
        <end position="65"/>
    </location>
</feature>
<proteinExistence type="predicted"/>
<feature type="compositionally biased region" description="Polar residues" evidence="1">
    <location>
        <begin position="155"/>
        <end position="169"/>
    </location>
</feature>
<dbReference type="Proteomes" id="UP001176941">
    <property type="component" value="Chromosome 19"/>
</dbReference>
<evidence type="ECO:0000256" key="1">
    <source>
        <dbReference type="SAM" id="MobiDB-lite"/>
    </source>
</evidence>
<protein>
    <submittedName>
        <fullName evidence="2">Uncharacterized protein</fullName>
    </submittedName>
</protein>
<name>A0ABN8YED8_RANTA</name>
<accession>A0ABN8YED8</accession>
<evidence type="ECO:0000313" key="3">
    <source>
        <dbReference type="Proteomes" id="UP001176941"/>
    </source>
</evidence>
<sequence length="332" mass="34161">MRRGRAGVGRGAPRPPPWRGHGHCWTPGAPLWGSVTTPAPNGSTSECSPGAPARRPCSEPHGGLGRTRHRLQLAMVTPQAKSPGLGGPRRRGGGLWGARRAAPSGGNGGQARRLMMCVTSTQSQQKKGKGNRALLRASSLTAPYGQAPPTPPRLCNQSRSAGSPAQAGSHSCPYTGRAPQEDTQAAALGKASVRSARLEEAALVCSLAAPGSSPPSANLLSFPAADGCGGWDPGPGAQCPTSARRLGSCPPGRRESLRSGRRQRHRAPTVCLAPFAAAHGACPKWANCGLALCSRVRLTGQPASGTLPVAATERTKQGLLPAPRVSAWTRDA</sequence>
<evidence type="ECO:0000313" key="2">
    <source>
        <dbReference type="EMBL" id="CAI9159925.1"/>
    </source>
</evidence>
<feature type="compositionally biased region" description="Gly residues" evidence="1">
    <location>
        <begin position="1"/>
        <end position="10"/>
    </location>
</feature>
<feature type="compositionally biased region" description="Polar residues" evidence="1">
    <location>
        <begin position="35"/>
        <end position="47"/>
    </location>
</feature>
<gene>
    <name evidence="2" type="ORF">MRATA1EN1_LOCUS8887</name>
</gene>
<feature type="region of interest" description="Disordered" evidence="1">
    <location>
        <begin position="1"/>
        <end position="22"/>
    </location>
</feature>
<organism evidence="2 3">
    <name type="scientific">Rangifer tarandus platyrhynchus</name>
    <name type="common">Svalbard reindeer</name>
    <dbReference type="NCBI Taxonomy" id="3082113"/>
    <lineage>
        <taxon>Eukaryota</taxon>
        <taxon>Metazoa</taxon>
        <taxon>Chordata</taxon>
        <taxon>Craniata</taxon>
        <taxon>Vertebrata</taxon>
        <taxon>Euteleostomi</taxon>
        <taxon>Mammalia</taxon>
        <taxon>Eutheria</taxon>
        <taxon>Laurasiatheria</taxon>
        <taxon>Artiodactyla</taxon>
        <taxon>Ruminantia</taxon>
        <taxon>Pecora</taxon>
        <taxon>Cervidae</taxon>
        <taxon>Odocoileinae</taxon>
        <taxon>Rangifer</taxon>
    </lineage>
</organism>